<gene>
    <name evidence="2" type="ORF">Salat_2552700</name>
</gene>
<keyword evidence="3" id="KW-1185">Reference proteome</keyword>
<dbReference type="EMBL" id="JACGWO010000010">
    <property type="protein sequence ID" value="KAK4417271.1"/>
    <property type="molecule type" value="Genomic_DNA"/>
</dbReference>
<feature type="domain" description="Reverse transcriptase zinc-binding" evidence="1">
    <location>
        <begin position="103"/>
        <end position="171"/>
    </location>
</feature>
<organism evidence="2 3">
    <name type="scientific">Sesamum alatum</name>
    <dbReference type="NCBI Taxonomy" id="300844"/>
    <lineage>
        <taxon>Eukaryota</taxon>
        <taxon>Viridiplantae</taxon>
        <taxon>Streptophyta</taxon>
        <taxon>Embryophyta</taxon>
        <taxon>Tracheophyta</taxon>
        <taxon>Spermatophyta</taxon>
        <taxon>Magnoliopsida</taxon>
        <taxon>eudicotyledons</taxon>
        <taxon>Gunneridae</taxon>
        <taxon>Pentapetalae</taxon>
        <taxon>asterids</taxon>
        <taxon>lamiids</taxon>
        <taxon>Lamiales</taxon>
        <taxon>Pedaliaceae</taxon>
        <taxon>Sesamum</taxon>
    </lineage>
</organism>
<evidence type="ECO:0000313" key="2">
    <source>
        <dbReference type="EMBL" id="KAK4417271.1"/>
    </source>
</evidence>
<comment type="caution">
    <text evidence="2">The sequence shown here is derived from an EMBL/GenBank/DDBJ whole genome shotgun (WGS) entry which is preliminary data.</text>
</comment>
<reference evidence="2" key="1">
    <citation type="submission" date="2020-06" db="EMBL/GenBank/DDBJ databases">
        <authorList>
            <person name="Li T."/>
            <person name="Hu X."/>
            <person name="Zhang T."/>
            <person name="Song X."/>
            <person name="Zhang H."/>
            <person name="Dai N."/>
            <person name="Sheng W."/>
            <person name="Hou X."/>
            <person name="Wei L."/>
        </authorList>
    </citation>
    <scope>NUCLEOTIDE SEQUENCE</scope>
    <source>
        <strain evidence="2">3651</strain>
        <tissue evidence="2">Leaf</tissue>
    </source>
</reference>
<protein>
    <recommendedName>
        <fullName evidence="1">Reverse transcriptase zinc-binding domain-containing protein</fullName>
    </recommendedName>
</protein>
<reference evidence="2" key="2">
    <citation type="journal article" date="2024" name="Plant">
        <title>Genomic evolution and insights into agronomic trait innovations of Sesamum species.</title>
        <authorList>
            <person name="Miao H."/>
            <person name="Wang L."/>
            <person name="Qu L."/>
            <person name="Liu H."/>
            <person name="Sun Y."/>
            <person name="Le M."/>
            <person name="Wang Q."/>
            <person name="Wei S."/>
            <person name="Zheng Y."/>
            <person name="Lin W."/>
            <person name="Duan Y."/>
            <person name="Cao H."/>
            <person name="Xiong S."/>
            <person name="Wang X."/>
            <person name="Wei L."/>
            <person name="Li C."/>
            <person name="Ma Q."/>
            <person name="Ju M."/>
            <person name="Zhao R."/>
            <person name="Li G."/>
            <person name="Mu C."/>
            <person name="Tian Q."/>
            <person name="Mei H."/>
            <person name="Zhang T."/>
            <person name="Gao T."/>
            <person name="Zhang H."/>
        </authorList>
    </citation>
    <scope>NUCLEOTIDE SEQUENCE</scope>
    <source>
        <strain evidence="2">3651</strain>
    </source>
</reference>
<evidence type="ECO:0000313" key="3">
    <source>
        <dbReference type="Proteomes" id="UP001293254"/>
    </source>
</evidence>
<proteinExistence type="predicted"/>
<sequence>MYQTDSPSLEHIEDELGALSTGVDEDMFQMLLSPYSTEEVTRALFQIALLKSPMDGAPSIFFQHHWHILKDEEDVEAILTVPLGKKDHLDAIRDDASTSTPSTTGNWDFVWKAGVPHKVWTFSWRLALSALPTVTNIVRRGVNVAPHCSICDNQVETIDHVFLHCHFAQQVFDVCWRFAGSLCPDGQTLRSSAQFPNPFHQ</sequence>
<accession>A0AAE1XTF3</accession>
<dbReference type="AlphaFoldDB" id="A0AAE1XTF3"/>
<name>A0AAE1XTF3_9LAMI</name>
<dbReference type="Pfam" id="PF13966">
    <property type="entry name" value="zf-RVT"/>
    <property type="match status" value="1"/>
</dbReference>
<dbReference type="InterPro" id="IPR026960">
    <property type="entry name" value="RVT-Znf"/>
</dbReference>
<dbReference type="Proteomes" id="UP001293254">
    <property type="component" value="Unassembled WGS sequence"/>
</dbReference>
<evidence type="ECO:0000259" key="1">
    <source>
        <dbReference type="Pfam" id="PF13966"/>
    </source>
</evidence>